<comment type="similarity">
    <text evidence="1">Belongs to the universal stress protein A family.</text>
</comment>
<name>L0W8F4_9GAMM</name>
<organism evidence="3 4">
    <name type="scientific">Alcanivorax hongdengensis A-11-3</name>
    <dbReference type="NCBI Taxonomy" id="1177179"/>
    <lineage>
        <taxon>Bacteria</taxon>
        <taxon>Pseudomonadati</taxon>
        <taxon>Pseudomonadota</taxon>
        <taxon>Gammaproteobacteria</taxon>
        <taxon>Oceanospirillales</taxon>
        <taxon>Alcanivoracaceae</taxon>
        <taxon>Alcanivorax</taxon>
    </lineage>
</organism>
<dbReference type="PRINTS" id="PR01438">
    <property type="entry name" value="UNVRSLSTRESS"/>
</dbReference>
<reference evidence="3 4" key="1">
    <citation type="journal article" date="2012" name="J. Bacteriol.">
        <title>Genome Sequence of the Alkane-Degrading Bacterium Alcanivorax hongdengensis Type Strain A-11-3.</title>
        <authorList>
            <person name="Lai Q."/>
            <person name="Shao Z."/>
        </authorList>
    </citation>
    <scope>NUCLEOTIDE SEQUENCE [LARGE SCALE GENOMIC DNA]</scope>
    <source>
        <strain evidence="3 4">A-11-3</strain>
    </source>
</reference>
<dbReference type="PANTHER" id="PTHR46268">
    <property type="entry name" value="STRESS RESPONSE PROTEIN NHAX"/>
    <property type="match status" value="1"/>
</dbReference>
<dbReference type="OrthoDB" id="9804721at2"/>
<evidence type="ECO:0000313" key="3">
    <source>
        <dbReference type="EMBL" id="EKF72993.1"/>
    </source>
</evidence>
<evidence type="ECO:0000259" key="2">
    <source>
        <dbReference type="Pfam" id="PF00582"/>
    </source>
</evidence>
<evidence type="ECO:0000313" key="4">
    <source>
        <dbReference type="Proteomes" id="UP000010164"/>
    </source>
</evidence>
<accession>L0W8F4</accession>
<protein>
    <submittedName>
        <fullName evidence="3">Universal stress protein</fullName>
    </submittedName>
</protein>
<dbReference type="AlphaFoldDB" id="L0W8F4"/>
<dbReference type="Gene3D" id="3.40.50.12370">
    <property type="match status" value="1"/>
</dbReference>
<dbReference type="CDD" id="cd00293">
    <property type="entry name" value="USP-like"/>
    <property type="match status" value="2"/>
</dbReference>
<proteinExistence type="inferred from homology"/>
<evidence type="ECO:0000256" key="1">
    <source>
        <dbReference type="ARBA" id="ARBA00008791"/>
    </source>
</evidence>
<comment type="caution">
    <text evidence="3">The sequence shown here is derived from an EMBL/GenBank/DDBJ whole genome shotgun (WGS) entry which is preliminary data.</text>
</comment>
<dbReference type="InterPro" id="IPR006015">
    <property type="entry name" value="Universal_stress_UspA"/>
</dbReference>
<dbReference type="EMBL" id="AMRJ01000039">
    <property type="protein sequence ID" value="EKF72993.1"/>
    <property type="molecule type" value="Genomic_DNA"/>
</dbReference>
<dbReference type="InterPro" id="IPR006016">
    <property type="entry name" value="UspA"/>
</dbReference>
<dbReference type="SUPFAM" id="SSF52402">
    <property type="entry name" value="Adenine nucleotide alpha hydrolases-like"/>
    <property type="match status" value="2"/>
</dbReference>
<dbReference type="RefSeq" id="WP_008930335.1">
    <property type="nucleotide sequence ID" value="NZ_AMRJ01000039.1"/>
</dbReference>
<gene>
    <name evidence="3" type="ORF">A11A3_15846</name>
</gene>
<feature type="domain" description="UspA" evidence="2">
    <location>
        <begin position="2"/>
        <end position="155"/>
    </location>
</feature>
<dbReference type="Proteomes" id="UP000010164">
    <property type="component" value="Unassembled WGS sequence"/>
</dbReference>
<dbReference type="PATRIC" id="fig|1177179.3.peg.3119"/>
<feature type="domain" description="UspA" evidence="2">
    <location>
        <begin position="207"/>
        <end position="278"/>
    </location>
</feature>
<sequence length="278" mass="30496">MTNVIACIDGSQAAAPVSDYAAWSALRLDAPLTLLHVLDHSRYPVNTDFSGNLALDTREHLLNELSELDAKRNRLALQQGKLMLDAAQERAIADGIAAPRLRQRHGDLVDTLADLEDQTRLLVIGKQGEAHEGVGATVGDNVERVIRTLHRPILVAVGEFQTPKTIMLAFDGSDTCRKGVRMLAQSPLFRGLACHLVSVGERQGLEDAARLLDESGHEVHTAVLSGEVEPALHRYQQENAVDLVVMGAYGHSRIREFFVGSTTNKMIREARVPHLLLR</sequence>
<dbReference type="PANTHER" id="PTHR46268:SF6">
    <property type="entry name" value="UNIVERSAL STRESS PROTEIN UP12"/>
    <property type="match status" value="1"/>
</dbReference>
<dbReference type="Pfam" id="PF00582">
    <property type="entry name" value="Usp"/>
    <property type="match status" value="2"/>
</dbReference>
<keyword evidence="4" id="KW-1185">Reference proteome</keyword>
<dbReference type="eggNOG" id="COG0589">
    <property type="taxonomic scope" value="Bacteria"/>
</dbReference>